<dbReference type="PATRIC" id="fig|47500.8.peg.1647"/>
<dbReference type="EMBL" id="FNED01000002">
    <property type="protein sequence ID" value="SDI19520.1"/>
    <property type="molecule type" value="Genomic_DNA"/>
</dbReference>
<protein>
    <submittedName>
        <fullName evidence="1">Uncharacterized protein</fullName>
    </submittedName>
</protein>
<dbReference type="Proteomes" id="UP000182836">
    <property type="component" value="Unassembled WGS sequence"/>
</dbReference>
<evidence type="ECO:0000313" key="4">
    <source>
        <dbReference type="Proteomes" id="UP000182836"/>
    </source>
</evidence>
<dbReference type="RefSeq" id="WP_043064147.1">
    <property type="nucleotide sequence ID" value="NZ_BJOA01000109.1"/>
</dbReference>
<dbReference type="Gene3D" id="1.10.287.1060">
    <property type="entry name" value="ESAT-6-like"/>
    <property type="match status" value="1"/>
</dbReference>
<reference evidence="1 3" key="1">
    <citation type="submission" date="2015-07" db="EMBL/GenBank/DDBJ databases">
        <title>Fjat-14205 dsm 2895.</title>
        <authorList>
            <person name="Liu B."/>
            <person name="Wang J."/>
            <person name="Zhu Y."/>
            <person name="Liu G."/>
            <person name="Chen Q."/>
            <person name="Chen Z."/>
            <person name="Lan J."/>
            <person name="Che J."/>
            <person name="Ge C."/>
            <person name="Shi H."/>
            <person name="Pan Z."/>
            <person name="Liu X."/>
        </authorList>
    </citation>
    <scope>NUCLEOTIDE SEQUENCE [LARGE SCALE GENOMIC DNA]</scope>
    <source>
        <strain evidence="1 3">DSM 2895</strain>
    </source>
</reference>
<dbReference type="OrthoDB" id="9879693at2"/>
<proteinExistence type="predicted"/>
<dbReference type="EMBL" id="LGUG01000004">
    <property type="protein sequence ID" value="KON96464.1"/>
    <property type="molecule type" value="Genomic_DNA"/>
</dbReference>
<dbReference type="AlphaFoldDB" id="A0A0D1Y350"/>
<organism evidence="1 3">
    <name type="scientific">Aneurinibacillus migulanus</name>
    <name type="common">Bacillus migulanus</name>
    <dbReference type="NCBI Taxonomy" id="47500"/>
    <lineage>
        <taxon>Bacteria</taxon>
        <taxon>Bacillati</taxon>
        <taxon>Bacillota</taxon>
        <taxon>Bacilli</taxon>
        <taxon>Bacillales</taxon>
        <taxon>Paenibacillaceae</taxon>
        <taxon>Aneurinibacillus group</taxon>
        <taxon>Aneurinibacillus</taxon>
    </lineage>
</organism>
<gene>
    <name evidence="1" type="ORF">AF333_14250</name>
    <name evidence="2" type="ORF">SAMN04487909_10274</name>
</gene>
<dbReference type="Proteomes" id="UP000037269">
    <property type="component" value="Unassembled WGS sequence"/>
</dbReference>
<reference evidence="2 4" key="2">
    <citation type="submission" date="2016-10" db="EMBL/GenBank/DDBJ databases">
        <authorList>
            <person name="de Groot N.N."/>
        </authorList>
    </citation>
    <scope>NUCLEOTIDE SEQUENCE [LARGE SCALE GENOMIC DNA]</scope>
    <source>
        <strain evidence="2 4">DSM 2895</strain>
    </source>
</reference>
<accession>A0A0D1Y350</accession>
<dbReference type="GeneID" id="42306336"/>
<evidence type="ECO:0000313" key="3">
    <source>
        <dbReference type="Proteomes" id="UP000037269"/>
    </source>
</evidence>
<name>A0A0D1Y350_ANEMI</name>
<sequence>MALKDSSIYREAAKKISQEADALQELLFSVKNIGEDHGQWDTGRSKKFRDQKVQLHSDITAKHHELKQYASELLRKAEQIDAENAAREKV</sequence>
<keyword evidence="3" id="KW-1185">Reference proteome</keyword>
<dbReference type="STRING" id="47500.AF333_14250"/>
<evidence type="ECO:0000313" key="2">
    <source>
        <dbReference type="EMBL" id="SDI19520.1"/>
    </source>
</evidence>
<evidence type="ECO:0000313" key="1">
    <source>
        <dbReference type="EMBL" id="KON96464.1"/>
    </source>
</evidence>